<comment type="caution">
    <text evidence="2">The sequence shown here is derived from an EMBL/GenBank/DDBJ whole genome shotgun (WGS) entry which is preliminary data.</text>
</comment>
<evidence type="ECO:0000313" key="3">
    <source>
        <dbReference type="Proteomes" id="UP000054843"/>
    </source>
</evidence>
<evidence type="ECO:0000256" key="1">
    <source>
        <dbReference type="SAM" id="MobiDB-lite"/>
    </source>
</evidence>
<proteinExistence type="predicted"/>
<evidence type="ECO:0000313" key="2">
    <source>
        <dbReference type="EMBL" id="KRZ71254.1"/>
    </source>
</evidence>
<reference evidence="2 3" key="1">
    <citation type="submission" date="2015-01" db="EMBL/GenBank/DDBJ databases">
        <title>Evolution of Trichinella species and genotypes.</title>
        <authorList>
            <person name="Korhonen P.K."/>
            <person name="Edoardo P."/>
            <person name="Giuseppe L.R."/>
            <person name="Gasser R.B."/>
        </authorList>
    </citation>
    <scope>NUCLEOTIDE SEQUENCE [LARGE SCALE GENOMIC DNA]</scope>
    <source>
        <strain evidence="2">ISS1980</strain>
    </source>
</reference>
<protein>
    <submittedName>
        <fullName evidence="2">Uncharacterized protein</fullName>
    </submittedName>
</protein>
<dbReference type="AlphaFoldDB" id="A0A0V1MHE9"/>
<dbReference type="EMBL" id="JYDO01000099">
    <property type="protein sequence ID" value="KRZ71254.1"/>
    <property type="molecule type" value="Genomic_DNA"/>
</dbReference>
<feature type="region of interest" description="Disordered" evidence="1">
    <location>
        <begin position="68"/>
        <end position="100"/>
    </location>
</feature>
<accession>A0A0V1MHE9</accession>
<organism evidence="2 3">
    <name type="scientific">Trichinella papuae</name>
    <dbReference type="NCBI Taxonomy" id="268474"/>
    <lineage>
        <taxon>Eukaryota</taxon>
        <taxon>Metazoa</taxon>
        <taxon>Ecdysozoa</taxon>
        <taxon>Nematoda</taxon>
        <taxon>Enoplea</taxon>
        <taxon>Dorylaimia</taxon>
        <taxon>Trichinellida</taxon>
        <taxon>Trichinellidae</taxon>
        <taxon>Trichinella</taxon>
    </lineage>
</organism>
<sequence>MTIKTKTRYHKILSNNADRALLAAEKNCSGRNGADLVGVIFPLTGGHEAWLGQWHCRSTALKIAFARSDNRDSPIDPKGSISTTLATPALESPPQDETME</sequence>
<keyword evidence="3" id="KW-1185">Reference proteome</keyword>
<dbReference type="Proteomes" id="UP000054843">
    <property type="component" value="Unassembled WGS sequence"/>
</dbReference>
<name>A0A0V1MHE9_9BILA</name>
<gene>
    <name evidence="2" type="ORF">T10_3416</name>
</gene>